<evidence type="ECO:0000259" key="11">
    <source>
        <dbReference type="PROSITE" id="PS51327"/>
    </source>
</evidence>
<keyword evidence="2" id="KW-0547">Nucleotide-binding</keyword>
<evidence type="ECO:0000256" key="2">
    <source>
        <dbReference type="ARBA" id="ARBA00022741"/>
    </source>
</evidence>
<dbReference type="GO" id="GO:0004386">
    <property type="term" value="F:helicase activity"/>
    <property type="evidence" value="ECO:0007669"/>
    <property type="project" value="UniProtKB-KW"/>
</dbReference>
<dbReference type="Gene3D" id="3.30.160.380">
    <property type="entry name" value="Dicer dimerisation domain"/>
    <property type="match status" value="1"/>
</dbReference>
<keyword evidence="13" id="KW-1185">Reference proteome</keyword>
<feature type="domain" description="Helicase C-terminal" evidence="10">
    <location>
        <begin position="331"/>
        <end position="500"/>
    </location>
</feature>
<dbReference type="PROSITE" id="PS50142">
    <property type="entry name" value="RNASE_3_2"/>
    <property type="match status" value="2"/>
</dbReference>
<dbReference type="PROSITE" id="PS00517">
    <property type="entry name" value="RNASE_3_1"/>
    <property type="match status" value="1"/>
</dbReference>
<dbReference type="Pfam" id="PF00636">
    <property type="entry name" value="Ribonuclease_3"/>
    <property type="match status" value="2"/>
</dbReference>
<keyword evidence="4" id="KW-0347">Helicase</keyword>
<dbReference type="SUPFAM" id="SSF52540">
    <property type="entry name" value="P-loop containing nucleoside triphosphate hydrolases"/>
    <property type="match status" value="1"/>
</dbReference>
<dbReference type="PROSITE" id="PS51327">
    <property type="entry name" value="DICER_DSRBF"/>
    <property type="match status" value="1"/>
</dbReference>
<dbReference type="SMART" id="SM00490">
    <property type="entry name" value="HELICc"/>
    <property type="match status" value="1"/>
</dbReference>
<evidence type="ECO:0000256" key="3">
    <source>
        <dbReference type="ARBA" id="ARBA00022801"/>
    </source>
</evidence>
<keyword evidence="6" id="KW-0694">RNA-binding</keyword>
<protein>
    <recommendedName>
        <fullName evidence="14">Dicer-2</fullName>
    </recommendedName>
</protein>
<evidence type="ECO:0000256" key="4">
    <source>
        <dbReference type="ARBA" id="ARBA00022806"/>
    </source>
</evidence>
<evidence type="ECO:0000256" key="1">
    <source>
        <dbReference type="ARBA" id="ARBA00022737"/>
    </source>
</evidence>
<evidence type="ECO:0000259" key="9">
    <source>
        <dbReference type="PROSITE" id="PS51192"/>
    </source>
</evidence>
<dbReference type="Gene3D" id="3.40.50.300">
    <property type="entry name" value="P-loop containing nucleotide triphosphate hydrolases"/>
    <property type="match status" value="2"/>
</dbReference>
<dbReference type="EMBL" id="JADGJW010000255">
    <property type="protein sequence ID" value="KAJ3221055.1"/>
    <property type="molecule type" value="Genomic_DNA"/>
</dbReference>
<dbReference type="GO" id="GO:0031047">
    <property type="term" value="P:regulatory ncRNA-mediated gene silencing"/>
    <property type="evidence" value="ECO:0007669"/>
    <property type="project" value="UniProtKB-ARBA"/>
</dbReference>
<keyword evidence="5" id="KW-0067">ATP-binding</keyword>
<sequence length="1568" mass="179589">MEEVKREVARAYQLELLEHAKKMNVIAVLKTGAGKVINQQADYLRYNSDLNVTEAYGALGVDSWEKSKWENIFDESDVLVMTPQVLVNIIHSAMITFHSISLIVFDECHHTRKGHPYNQLMEVYRHFNGEKPKIFGMTASPICSNEDALNSIRTLEKNLECKAFSVDISHSGQQQNYLAKPKEEIIFYELGPFFRLPALYKKFIQHGGTSIPLVNKKLKDVLTDCDELGTWWADRHMEILYGELRNFSSRKNFEKIWSEREDGEIDSGDEIIIKDELEQKELTEFISRLIKDVEKNLVCKVESNFGKRKRKEVDLDLFPIPTITEADISPKLKCLFDLLEGYEYDSTFSGMIFVETRRSSVILKTAFLYHPKLSKFLRPQKLVGHGNQDSINFSMLSTEQEIVVKKFRDNVYNILIATRIGEEGIDIQSCMLVVRFDQFRSVINYIQSRGRARHQESKYICMLPKGDVEKLRIYKEILAKEVAMNKALLESAAEDSRDADDEEDGNNTPYLLKPEEIFTIPSTQAIVTIFSAISVLHRYCAMLPIEEFCSSVPKFRFILVGDVRNDSQQCKCVIRLPFSVPPDCRVFEGPPCDSKRKAKQYACFLAIKNLYEAGELDGHFRPIQVEIAEAVKVIPQKTKQASSKVRKFNAGLAECLKGSWEDKEEFYLSIIKIKLTENAKLPTYKYTQSPVKLENKVLNVGVLTSNRIQKEGENEYFFELPIREEGGHLGVALINDEKKILVSKKKLSNIKTFHTKCLNFFLKALMKVEADWAYLIAPIKFVNDSPVLDELTLDLVMDNFDQNLFSTVFEDYQKKIGVFVKEMKEKTNAGDEIGYNTTVAVMQPPSPPDFEHPYEKSFLQIMEDPNFDLEFHKENTILVDHYYYGRKYMIVDVLDIKPGDPFPMELLNPEETLAKNYFKKFATLERFYKGRLRCFEKIKQNQKILRVIQVPQFCQPDRLKTHYCETNTTIEYLDFPFVKYCKSPAALYIIPQFSRLFFVKKPVLLNDIIYLPLILRTMEHSLNCRDIHERLNLHFIPRLLLQQALTTPAAQLPFDYERLEVIGDSFMKLLISLHLFASNPTHLEGRLAIARSSLEGNRLFTKKAVKIGLYKAMLTTPLTRLLWAPAVRQWTHVEYELITTNSQPPDNGANKDTESNDVEESIQKDISEAADGVANVPSIGKPILSDVSHQRASQVTVIGDKTIADGVEALVGAGYISKGIRFGVKAANNLLDSNYEENWANYAEIFKKQGYFSENETKSKKYLESIKKVEQLLGYTFKHKHLVLEALTHPSAVEDEEFTTCYQRLEFLGDAVLHFLTTRFIYIKYPLLSPGTLSSYRSTLVCNKFLSCVCGVLGIQKYIRHYSPSFTKPMVDFGKLLEERYEIYKHLMGKPEDGLNYDSSKDVFPNRGTVPFWDDFDDTPKAIADVFEALLGAVFVDSLDVEEEKEFSLDTIMTILNNTMLIPWLPLVGPPCGIVNHPVKQFMDSCHQLLHCRAIDINAKRNYDGTYCCEVSLHETVICKADAESKKSSRRAAAIMGLDYLKKHALELRNSCTCTGGAKKDVDIIVID</sequence>
<dbReference type="PROSITE" id="PS51194">
    <property type="entry name" value="HELICASE_CTER"/>
    <property type="match status" value="1"/>
</dbReference>
<dbReference type="Pfam" id="PF00270">
    <property type="entry name" value="DEAD"/>
    <property type="match status" value="1"/>
</dbReference>
<dbReference type="GO" id="GO:0006396">
    <property type="term" value="P:RNA processing"/>
    <property type="evidence" value="ECO:0007669"/>
    <property type="project" value="InterPro"/>
</dbReference>
<dbReference type="InterPro" id="IPR027417">
    <property type="entry name" value="P-loop_NTPase"/>
</dbReference>
<reference evidence="12" key="1">
    <citation type="submission" date="2020-05" db="EMBL/GenBank/DDBJ databases">
        <title>Phylogenomic resolution of chytrid fungi.</title>
        <authorList>
            <person name="Stajich J.E."/>
            <person name="Amses K."/>
            <person name="Simmons R."/>
            <person name="Seto K."/>
            <person name="Myers J."/>
            <person name="Bonds A."/>
            <person name="Quandt C.A."/>
            <person name="Barry K."/>
            <person name="Liu P."/>
            <person name="Grigoriev I."/>
            <person name="Longcore J.E."/>
            <person name="James T.Y."/>
        </authorList>
    </citation>
    <scope>NUCLEOTIDE SEQUENCE</scope>
    <source>
        <strain evidence="12">JEL0476</strain>
    </source>
</reference>
<gene>
    <name evidence="12" type="ORF">HK099_003811</name>
</gene>
<feature type="domain" description="RNase III" evidence="8">
    <location>
        <begin position="1024"/>
        <end position="1219"/>
    </location>
</feature>
<dbReference type="InterPro" id="IPR014001">
    <property type="entry name" value="Helicase_ATP-bd"/>
</dbReference>
<evidence type="ECO:0000256" key="6">
    <source>
        <dbReference type="PROSITE-ProRule" id="PRU00657"/>
    </source>
</evidence>
<evidence type="ECO:0000256" key="5">
    <source>
        <dbReference type="ARBA" id="ARBA00022840"/>
    </source>
</evidence>
<evidence type="ECO:0000313" key="13">
    <source>
        <dbReference type="Proteomes" id="UP001211065"/>
    </source>
</evidence>
<feature type="domain" description="Dicer dsRNA-binding fold" evidence="11">
    <location>
        <begin position="532"/>
        <end position="630"/>
    </location>
</feature>
<organism evidence="12 13">
    <name type="scientific">Clydaea vesicula</name>
    <dbReference type="NCBI Taxonomy" id="447962"/>
    <lineage>
        <taxon>Eukaryota</taxon>
        <taxon>Fungi</taxon>
        <taxon>Fungi incertae sedis</taxon>
        <taxon>Chytridiomycota</taxon>
        <taxon>Chytridiomycota incertae sedis</taxon>
        <taxon>Chytridiomycetes</taxon>
        <taxon>Lobulomycetales</taxon>
        <taxon>Lobulomycetaceae</taxon>
        <taxon>Clydaea</taxon>
    </lineage>
</organism>
<dbReference type="Gene3D" id="1.10.1520.10">
    <property type="entry name" value="Ribonuclease III domain"/>
    <property type="match status" value="2"/>
</dbReference>
<proteinExistence type="inferred from homology"/>
<dbReference type="PANTHER" id="PTHR14950:SF37">
    <property type="entry name" value="ENDORIBONUCLEASE DICER"/>
    <property type="match status" value="1"/>
</dbReference>
<dbReference type="InterPro" id="IPR001650">
    <property type="entry name" value="Helicase_C-like"/>
</dbReference>
<dbReference type="GO" id="GO:0004525">
    <property type="term" value="F:ribonuclease III activity"/>
    <property type="evidence" value="ECO:0007669"/>
    <property type="project" value="InterPro"/>
</dbReference>
<dbReference type="Proteomes" id="UP001211065">
    <property type="component" value="Unassembled WGS sequence"/>
</dbReference>
<dbReference type="InterPro" id="IPR011545">
    <property type="entry name" value="DEAD/DEAH_box_helicase_dom"/>
</dbReference>
<dbReference type="PANTHER" id="PTHR14950">
    <property type="entry name" value="DICER-RELATED"/>
    <property type="match status" value="1"/>
</dbReference>
<name>A0AAD5U166_9FUNG</name>
<feature type="domain" description="RNase III" evidence="8">
    <location>
        <begin position="1266"/>
        <end position="1439"/>
    </location>
</feature>
<dbReference type="InterPro" id="IPR038248">
    <property type="entry name" value="Dicer_dimer_sf"/>
</dbReference>
<evidence type="ECO:0000313" key="12">
    <source>
        <dbReference type="EMBL" id="KAJ3221055.1"/>
    </source>
</evidence>
<dbReference type="InterPro" id="IPR036389">
    <property type="entry name" value="RNase_III_sf"/>
</dbReference>
<evidence type="ECO:0000259" key="8">
    <source>
        <dbReference type="PROSITE" id="PS50142"/>
    </source>
</evidence>
<dbReference type="Pfam" id="PF03368">
    <property type="entry name" value="Dicer_dimer"/>
    <property type="match status" value="1"/>
</dbReference>
<dbReference type="GO" id="GO:0003723">
    <property type="term" value="F:RNA binding"/>
    <property type="evidence" value="ECO:0007669"/>
    <property type="project" value="UniProtKB-UniRule"/>
</dbReference>
<dbReference type="PROSITE" id="PS51192">
    <property type="entry name" value="HELICASE_ATP_BIND_1"/>
    <property type="match status" value="1"/>
</dbReference>
<dbReference type="SMART" id="SM00535">
    <property type="entry name" value="RIBOc"/>
    <property type="match status" value="2"/>
</dbReference>
<dbReference type="Pfam" id="PF00271">
    <property type="entry name" value="Helicase_C"/>
    <property type="match status" value="1"/>
</dbReference>
<evidence type="ECO:0008006" key="14">
    <source>
        <dbReference type="Google" id="ProtNLM"/>
    </source>
</evidence>
<evidence type="ECO:0000259" key="10">
    <source>
        <dbReference type="PROSITE" id="PS51194"/>
    </source>
</evidence>
<dbReference type="CDD" id="cd00593">
    <property type="entry name" value="RIBOc"/>
    <property type="match status" value="2"/>
</dbReference>
<dbReference type="InterPro" id="IPR005034">
    <property type="entry name" value="Dicer_dimerisation"/>
</dbReference>
<dbReference type="SMART" id="SM00487">
    <property type="entry name" value="DEXDc"/>
    <property type="match status" value="1"/>
</dbReference>
<dbReference type="GO" id="GO:0005524">
    <property type="term" value="F:ATP binding"/>
    <property type="evidence" value="ECO:0007669"/>
    <property type="project" value="UniProtKB-KW"/>
</dbReference>
<comment type="similarity">
    <text evidence="6">Belongs to the helicase family. Dicer subfamily.</text>
</comment>
<evidence type="ECO:0000256" key="7">
    <source>
        <dbReference type="SAM" id="MobiDB-lite"/>
    </source>
</evidence>
<dbReference type="SUPFAM" id="SSF69065">
    <property type="entry name" value="RNase III domain-like"/>
    <property type="match status" value="2"/>
</dbReference>
<dbReference type="InterPro" id="IPR000999">
    <property type="entry name" value="RNase_III_dom"/>
</dbReference>
<keyword evidence="1" id="KW-0677">Repeat</keyword>
<keyword evidence="3" id="KW-0378">Hydrolase</keyword>
<feature type="domain" description="Helicase ATP-binding" evidence="9">
    <location>
        <begin position="1"/>
        <end position="159"/>
    </location>
</feature>
<feature type="region of interest" description="Disordered" evidence="7">
    <location>
        <begin position="1139"/>
        <end position="1160"/>
    </location>
</feature>
<accession>A0AAD5U166</accession>
<comment type="caution">
    <text evidence="12">The sequence shown here is derived from an EMBL/GenBank/DDBJ whole genome shotgun (WGS) entry which is preliminary data.</text>
</comment>